<accession>A0AAW1UR57</accession>
<reference evidence="2 3" key="1">
    <citation type="submission" date="2023-03" db="EMBL/GenBank/DDBJ databases">
        <title>Genome insight into feeding habits of ladybird beetles.</title>
        <authorList>
            <person name="Li H.-S."/>
            <person name="Huang Y.-H."/>
            <person name="Pang H."/>
        </authorList>
    </citation>
    <scope>NUCLEOTIDE SEQUENCE [LARGE SCALE GENOMIC DNA]</scope>
    <source>
        <strain evidence="2">SYSU_2023b</strain>
        <tissue evidence="2">Whole body</tissue>
    </source>
</reference>
<name>A0AAW1UR57_9CUCU</name>
<dbReference type="EMBL" id="JARQZJ010000091">
    <property type="protein sequence ID" value="KAK9883008.1"/>
    <property type="molecule type" value="Genomic_DNA"/>
</dbReference>
<sequence length="188" mass="21703">MYMVLLYEAHMDRDELLQNRTNTGTSGIDIDLRRVDIDQCPLPKGSTQISIFAASDKCKNKTTEIQTYFLTIEPIFLKRDIDIIKTSYFTDRNFMYYYISQLPENGVFGYIPLGLMVECFPKTLRHNIRKETSLIDVEGEKTNGPPSILLRDRKTPCHVLTENGLENLEFIVTCGLLKKPGPYLYIYT</sequence>
<gene>
    <name evidence="2" type="ORF">WA026_001221</name>
</gene>
<keyword evidence="3" id="KW-1185">Reference proteome</keyword>
<protein>
    <recommendedName>
        <fullName evidence="1">GPR158/179 extracellular domain-containing protein</fullName>
    </recommendedName>
</protein>
<evidence type="ECO:0000313" key="3">
    <source>
        <dbReference type="Proteomes" id="UP001431783"/>
    </source>
</evidence>
<proteinExistence type="predicted"/>
<feature type="domain" description="GPR158/179 extracellular" evidence="1">
    <location>
        <begin position="9"/>
        <end position="65"/>
    </location>
</feature>
<dbReference type="InterPro" id="IPR054714">
    <property type="entry name" value="GPR158_179_extracellular"/>
</dbReference>
<dbReference type="Proteomes" id="UP001431783">
    <property type="component" value="Unassembled WGS sequence"/>
</dbReference>
<evidence type="ECO:0000313" key="2">
    <source>
        <dbReference type="EMBL" id="KAK9883008.1"/>
    </source>
</evidence>
<evidence type="ECO:0000259" key="1">
    <source>
        <dbReference type="Pfam" id="PF22572"/>
    </source>
</evidence>
<dbReference type="Pfam" id="PF22572">
    <property type="entry name" value="GPR158_179_EC"/>
    <property type="match status" value="1"/>
</dbReference>
<dbReference type="AlphaFoldDB" id="A0AAW1UR57"/>
<comment type="caution">
    <text evidence="2">The sequence shown here is derived from an EMBL/GenBank/DDBJ whole genome shotgun (WGS) entry which is preliminary data.</text>
</comment>
<organism evidence="2 3">
    <name type="scientific">Henosepilachna vigintioctopunctata</name>
    <dbReference type="NCBI Taxonomy" id="420089"/>
    <lineage>
        <taxon>Eukaryota</taxon>
        <taxon>Metazoa</taxon>
        <taxon>Ecdysozoa</taxon>
        <taxon>Arthropoda</taxon>
        <taxon>Hexapoda</taxon>
        <taxon>Insecta</taxon>
        <taxon>Pterygota</taxon>
        <taxon>Neoptera</taxon>
        <taxon>Endopterygota</taxon>
        <taxon>Coleoptera</taxon>
        <taxon>Polyphaga</taxon>
        <taxon>Cucujiformia</taxon>
        <taxon>Coccinelloidea</taxon>
        <taxon>Coccinellidae</taxon>
        <taxon>Epilachninae</taxon>
        <taxon>Epilachnini</taxon>
        <taxon>Henosepilachna</taxon>
    </lineage>
</organism>